<evidence type="ECO:0000256" key="1">
    <source>
        <dbReference type="SAM" id="SignalP"/>
    </source>
</evidence>
<evidence type="ECO:0008006" key="4">
    <source>
        <dbReference type="Google" id="ProtNLM"/>
    </source>
</evidence>
<protein>
    <recommendedName>
        <fullName evidence="4">DUF4879 domain-containing protein</fullName>
    </recommendedName>
</protein>
<dbReference type="InterPro" id="IPR032624">
    <property type="entry name" value="DUF4879"/>
</dbReference>
<name>A0A017SWL1_9BACT</name>
<gene>
    <name evidence="2" type="ORF">CAP_8853</name>
</gene>
<evidence type="ECO:0000313" key="3">
    <source>
        <dbReference type="Proteomes" id="UP000019678"/>
    </source>
</evidence>
<dbReference type="Pfam" id="PF16219">
    <property type="entry name" value="DUF4879"/>
    <property type="match status" value="1"/>
</dbReference>
<comment type="caution">
    <text evidence="2">The sequence shown here is derived from an EMBL/GenBank/DDBJ whole genome shotgun (WGS) entry which is preliminary data.</text>
</comment>
<dbReference type="Gene3D" id="2.60.40.2870">
    <property type="match status" value="1"/>
</dbReference>
<keyword evidence="1" id="KW-0732">Signal</keyword>
<sequence>MLSSLKFASAALVVSSTLLASSALSDPAPPLTYLQITGVLSEDDYLIYGDWENIAPTQTTTLGDHGGSEMYVETFEYGYGTLKYATMDGVQVYEVPGSAYAITDSNNVIVGWYRYWDLSGSSGGAFYYQTRSINSPFNLMSDTLTIQ</sequence>
<proteinExistence type="predicted"/>
<dbReference type="Proteomes" id="UP000019678">
    <property type="component" value="Unassembled WGS sequence"/>
</dbReference>
<evidence type="ECO:0000313" key="2">
    <source>
        <dbReference type="EMBL" id="EYF00985.1"/>
    </source>
</evidence>
<keyword evidence="3" id="KW-1185">Reference proteome</keyword>
<dbReference type="EMBL" id="ASRX01000093">
    <property type="protein sequence ID" value="EYF00985.1"/>
    <property type="molecule type" value="Genomic_DNA"/>
</dbReference>
<organism evidence="2 3">
    <name type="scientific">Chondromyces apiculatus DSM 436</name>
    <dbReference type="NCBI Taxonomy" id="1192034"/>
    <lineage>
        <taxon>Bacteria</taxon>
        <taxon>Pseudomonadati</taxon>
        <taxon>Myxococcota</taxon>
        <taxon>Polyangia</taxon>
        <taxon>Polyangiales</taxon>
        <taxon>Polyangiaceae</taxon>
        <taxon>Chondromyces</taxon>
    </lineage>
</organism>
<dbReference type="eggNOG" id="ENOG5031DZH">
    <property type="taxonomic scope" value="Bacteria"/>
</dbReference>
<reference evidence="2 3" key="1">
    <citation type="submission" date="2013-05" db="EMBL/GenBank/DDBJ databases">
        <title>Genome assembly of Chondromyces apiculatus DSM 436.</title>
        <authorList>
            <person name="Sharma G."/>
            <person name="Khatri I."/>
            <person name="Kaur C."/>
            <person name="Mayilraj S."/>
            <person name="Subramanian S."/>
        </authorList>
    </citation>
    <scope>NUCLEOTIDE SEQUENCE [LARGE SCALE GENOMIC DNA]</scope>
    <source>
        <strain evidence="2 3">DSM 436</strain>
    </source>
</reference>
<feature type="chain" id="PRO_5001496099" description="DUF4879 domain-containing protein" evidence="1">
    <location>
        <begin position="21"/>
        <end position="147"/>
    </location>
</feature>
<accession>A0A017SWL1</accession>
<dbReference type="RefSeq" id="WP_044250207.1">
    <property type="nucleotide sequence ID" value="NZ_ASRX01000093.1"/>
</dbReference>
<feature type="signal peptide" evidence="1">
    <location>
        <begin position="1"/>
        <end position="20"/>
    </location>
</feature>
<dbReference type="AlphaFoldDB" id="A0A017SWL1"/>